<sequence length="317" mass="35149">MSNPQFAQNMMSMHPQLRRAMDENPELRNMINDPEMLRQTMHAASNPMLMQELQRSNDRALANLEAMPGGLAQIRRIYNNFQEPMTPGPMGGPPESLEMLNARRARVMGVKIPDRNAVNTSPLPNPQSMPQAYARQGMHTSLNDQVSRNAERLAQLNLSSPGGSAQQRQQQQHQQQQQQLQAARNVMAENPFGLSSYPPSDAFGLFQPAFRPGASGIQQQQQQQAPPQMSSMYMTNPDASASSSATAAPVQHQQQHLNTAPGHTISEAERASLRQRFQSELSQLEEMGFLDQDKNLRALSVTNGDLSLALNLIAEDD</sequence>
<name>A0ACC1IZP2_9FUNG</name>
<evidence type="ECO:0000313" key="2">
    <source>
        <dbReference type="Proteomes" id="UP001150603"/>
    </source>
</evidence>
<gene>
    <name evidence="1" type="ORF">FBU59_006463</name>
</gene>
<evidence type="ECO:0000313" key="1">
    <source>
        <dbReference type="EMBL" id="KAJ1932175.1"/>
    </source>
</evidence>
<organism evidence="1 2">
    <name type="scientific">Linderina macrospora</name>
    <dbReference type="NCBI Taxonomy" id="4868"/>
    <lineage>
        <taxon>Eukaryota</taxon>
        <taxon>Fungi</taxon>
        <taxon>Fungi incertae sedis</taxon>
        <taxon>Zoopagomycota</taxon>
        <taxon>Kickxellomycotina</taxon>
        <taxon>Kickxellomycetes</taxon>
        <taxon>Kickxellales</taxon>
        <taxon>Kickxellaceae</taxon>
        <taxon>Linderina</taxon>
    </lineage>
</organism>
<dbReference type="EMBL" id="JANBPW010005648">
    <property type="protein sequence ID" value="KAJ1932175.1"/>
    <property type="molecule type" value="Genomic_DNA"/>
</dbReference>
<protein>
    <submittedName>
        <fullName evidence="1">Uncharacterized protein</fullName>
    </submittedName>
</protein>
<comment type="caution">
    <text evidence="1">The sequence shown here is derived from an EMBL/GenBank/DDBJ whole genome shotgun (WGS) entry which is preliminary data.</text>
</comment>
<accession>A0ACC1IZP2</accession>
<proteinExistence type="predicted"/>
<reference evidence="1" key="1">
    <citation type="submission" date="2022-07" db="EMBL/GenBank/DDBJ databases">
        <title>Phylogenomic reconstructions and comparative analyses of Kickxellomycotina fungi.</title>
        <authorList>
            <person name="Reynolds N.K."/>
            <person name="Stajich J.E."/>
            <person name="Barry K."/>
            <person name="Grigoriev I.V."/>
            <person name="Crous P."/>
            <person name="Smith M.E."/>
        </authorList>
    </citation>
    <scope>NUCLEOTIDE SEQUENCE</scope>
    <source>
        <strain evidence="1">NRRL 5244</strain>
    </source>
</reference>
<dbReference type="Proteomes" id="UP001150603">
    <property type="component" value="Unassembled WGS sequence"/>
</dbReference>
<keyword evidence="2" id="KW-1185">Reference proteome</keyword>